<gene>
    <name evidence="4" type="ordered locus">Amico_1691</name>
</gene>
<organism evidence="4 5">
    <name type="scientific">Aminobacterium colombiense (strain DSM 12261 / ALA-1)</name>
    <dbReference type="NCBI Taxonomy" id="572547"/>
    <lineage>
        <taxon>Bacteria</taxon>
        <taxon>Thermotogati</taxon>
        <taxon>Synergistota</taxon>
        <taxon>Synergistia</taxon>
        <taxon>Synergistales</taxon>
        <taxon>Aminobacteriaceae</taxon>
        <taxon>Aminobacterium</taxon>
    </lineage>
</organism>
<evidence type="ECO:0000256" key="1">
    <source>
        <dbReference type="ARBA" id="ARBA00009023"/>
    </source>
</evidence>
<dbReference type="RefSeq" id="WP_013049069.1">
    <property type="nucleotide sequence ID" value="NC_014011.1"/>
</dbReference>
<dbReference type="InterPro" id="IPR038404">
    <property type="entry name" value="TRAP_DctP_sf"/>
</dbReference>
<sequence>MNDRKRWAFTLLVLFALALTLGTFVQQAEAAKPKYQWRMAQVHPVDSDFDIRAKEFARKVFERTDGQIKIDVFSGGVLGDWTETFEMLMRGTIELNVAQANSNFDPKLNLAYYFPYVVKDIEEAKKAYGPDGWAFDIIKDLWATHNIKALAVLPIGMSGVSLSKKPDNYADPTVNKGMKVRVMPIKPCEATYEALGYIPTPIPYAEAYSAIQTGIADGQMGGPPFQAWQFKDVNKVWIQYNDYFESWWFSINMDVWNKLTPEEQEIIQQAANEESLIRWDNVAKEDEEYRQKLHNEYDWEIVILTPEELENCAKVVRQKVWPKMEELVGKDIMERVYEGSGVPRQ</sequence>
<evidence type="ECO:0000313" key="4">
    <source>
        <dbReference type="EMBL" id="ADE57807.1"/>
    </source>
</evidence>
<keyword evidence="2" id="KW-0813">Transport</keyword>
<protein>
    <submittedName>
        <fullName evidence="4">Extracellular solute-binding protein, family 7</fullName>
    </submittedName>
</protein>
<evidence type="ECO:0000256" key="2">
    <source>
        <dbReference type="ARBA" id="ARBA00022448"/>
    </source>
</evidence>
<dbReference type="AlphaFoldDB" id="D5EGX5"/>
<dbReference type="PANTHER" id="PTHR33376:SF7">
    <property type="entry name" value="C4-DICARBOXYLATE-BINDING PROTEIN DCTB"/>
    <property type="match status" value="1"/>
</dbReference>
<accession>D5EGX5</accession>
<dbReference type="EMBL" id="CP001997">
    <property type="protein sequence ID" value="ADE57807.1"/>
    <property type="molecule type" value="Genomic_DNA"/>
</dbReference>
<proteinExistence type="inferred from homology"/>
<dbReference type="OrthoDB" id="9815946at2"/>
<keyword evidence="3" id="KW-0732">Signal</keyword>
<dbReference type="Pfam" id="PF03480">
    <property type="entry name" value="DctP"/>
    <property type="match status" value="1"/>
</dbReference>
<dbReference type="InterPro" id="IPR018389">
    <property type="entry name" value="DctP_fam"/>
</dbReference>
<dbReference type="GO" id="GO:0055085">
    <property type="term" value="P:transmembrane transport"/>
    <property type="evidence" value="ECO:0007669"/>
    <property type="project" value="InterPro"/>
</dbReference>
<keyword evidence="5" id="KW-1185">Reference proteome</keyword>
<dbReference type="HOGENOM" id="CLU_036176_1_2_0"/>
<reference evidence="4 5" key="1">
    <citation type="journal article" date="2010" name="Stand. Genomic Sci.">
        <title>Complete genome sequence of Aminobacterium colombiense type strain (ALA-1).</title>
        <authorList>
            <person name="Chertkov O."/>
            <person name="Sikorski J."/>
            <person name="Brambilla E."/>
            <person name="Lapidus A."/>
            <person name="Copeland A."/>
            <person name="Glavina Del Rio T."/>
            <person name="Nolan M."/>
            <person name="Lucas S."/>
            <person name="Tice H."/>
            <person name="Cheng J.F."/>
            <person name="Han C."/>
            <person name="Detter J.C."/>
            <person name="Bruce D."/>
            <person name="Tapia R."/>
            <person name="Goodwin L."/>
            <person name="Pitluck S."/>
            <person name="Liolios K."/>
            <person name="Ivanova N."/>
            <person name="Mavromatis K."/>
            <person name="Ovchinnikova G."/>
            <person name="Pati A."/>
            <person name="Chen A."/>
            <person name="Palaniappan K."/>
            <person name="Land M."/>
            <person name="Hauser L."/>
            <person name="Chang Y.J."/>
            <person name="Jeffries C.D."/>
            <person name="Spring S."/>
            <person name="Rohde M."/>
            <person name="Goker M."/>
            <person name="Bristow J."/>
            <person name="Eisen J.A."/>
            <person name="Markowitz V."/>
            <person name="Hugenholtz P."/>
            <person name="Kyrpides N.C."/>
            <person name="Klenk H.P."/>
        </authorList>
    </citation>
    <scope>NUCLEOTIDE SEQUENCE [LARGE SCALE GENOMIC DNA]</scope>
    <source>
        <strain evidence="5">DSM 12261 / ALA-1</strain>
    </source>
</reference>
<dbReference type="Proteomes" id="UP000002366">
    <property type="component" value="Chromosome"/>
</dbReference>
<dbReference type="Gene3D" id="3.40.190.170">
    <property type="entry name" value="Bacterial extracellular solute-binding protein, family 7"/>
    <property type="match status" value="1"/>
</dbReference>
<name>D5EGX5_AMICL</name>
<dbReference type="PANTHER" id="PTHR33376">
    <property type="match status" value="1"/>
</dbReference>
<dbReference type="eggNOG" id="COG1638">
    <property type="taxonomic scope" value="Bacteria"/>
</dbReference>
<dbReference type="NCBIfam" id="NF037995">
    <property type="entry name" value="TRAP_S1"/>
    <property type="match status" value="1"/>
</dbReference>
<dbReference type="KEGG" id="aco:Amico_1691"/>
<dbReference type="STRING" id="572547.Amico_1691"/>
<evidence type="ECO:0000256" key="3">
    <source>
        <dbReference type="ARBA" id="ARBA00022729"/>
    </source>
</evidence>
<evidence type="ECO:0000313" key="5">
    <source>
        <dbReference type="Proteomes" id="UP000002366"/>
    </source>
</evidence>
<comment type="similarity">
    <text evidence="1">Belongs to the bacterial solute-binding protein 7 family.</text>
</comment>